<dbReference type="InterPro" id="IPR045206">
    <property type="entry name" value="Maestro_heat-like_prot"/>
</dbReference>
<gene>
    <name evidence="3" type="primary">Mroh2a</name>
    <name evidence="3" type="ORF">FREMAG_R11751</name>
</gene>
<dbReference type="Pfam" id="PF23210">
    <property type="entry name" value="HEAT_Maestro_2"/>
    <property type="match status" value="1"/>
</dbReference>
<feature type="transmembrane region" description="Helical" evidence="1">
    <location>
        <begin position="50"/>
        <end position="69"/>
    </location>
</feature>
<feature type="non-terminal residue" evidence="3">
    <location>
        <position position="1"/>
    </location>
</feature>
<keyword evidence="1" id="KW-0472">Membrane</keyword>
<evidence type="ECO:0000313" key="4">
    <source>
        <dbReference type="Proteomes" id="UP000632118"/>
    </source>
</evidence>
<dbReference type="EMBL" id="WAAD01013695">
    <property type="protein sequence ID" value="NWH46757.1"/>
    <property type="molecule type" value="Genomic_DNA"/>
</dbReference>
<evidence type="ECO:0000259" key="2">
    <source>
        <dbReference type="Pfam" id="PF23210"/>
    </source>
</evidence>
<feature type="non-terminal residue" evidence="3">
    <location>
        <position position="500"/>
    </location>
</feature>
<dbReference type="Proteomes" id="UP000632118">
    <property type="component" value="Unassembled WGS sequence"/>
</dbReference>
<keyword evidence="1" id="KW-0812">Transmembrane</keyword>
<accession>A0A850VQV9</accession>
<dbReference type="PANTHER" id="PTHR23120:SF44">
    <property type="entry name" value="MAESTRO HEAT-LIKE REPEAT-CONTAINING PROTEIN FAMILY MEMBER 1"/>
    <property type="match status" value="1"/>
</dbReference>
<dbReference type="OrthoDB" id="1884734at2759"/>
<evidence type="ECO:0000256" key="1">
    <source>
        <dbReference type="SAM" id="Phobius"/>
    </source>
</evidence>
<keyword evidence="1" id="KW-1133">Transmembrane helix</keyword>
<sequence>VKTAAADVLVALACSHFHLVVLELQSQLKVMGKVPDENMLLTMSKMAHSYALWCVPFVGMTLLTLHAMLSRVGSGWILRALCIVLEQWSKGVNTYFCNWEQCPFPCNREAQLCEDIYPVFRYTVVNWLGCEEEEDKQAVLRAVAAMDEEQHQEHAWEQLFWLLHQYQEVRDTSQVTKVRSRAGVSMAAGVVAFGGFNLLFLPHSPVEPQLCPRNTGGTQLRANPECDFFPAARICPEETVMFLHSQLNGGSEAGHVAALGLLGALVHTDAPATREKLPHVVEAMRSVCNNPSAQMWRAVLEFITELLSSGSQSCWAWDVVVNEFSWTSGRLVRAVAGGLFAWETPEEGALRVLCVDILGSLDVSLRGMAKLLWLRLLQYMDMVQAQYSGMLIPLSSYLQAVAERQERAGWARGLTQPFFLPTAQLLAPQALLARLLVVAAAPHKSSERAVAALQLLQALHGRIHRALGVVWVTEIPLLLQYLEGKVRVGRERLGGQRRGR</sequence>
<dbReference type="InterPro" id="IPR055408">
    <property type="entry name" value="HEAT_MROH2B-like"/>
</dbReference>
<dbReference type="AlphaFoldDB" id="A0A850VQV9"/>
<keyword evidence="4" id="KW-1185">Reference proteome</keyword>
<organism evidence="3 4">
    <name type="scientific">Fregata magnificens</name>
    <name type="common">Magnificent frigatebird</name>
    <dbReference type="NCBI Taxonomy" id="37042"/>
    <lineage>
        <taxon>Eukaryota</taxon>
        <taxon>Metazoa</taxon>
        <taxon>Chordata</taxon>
        <taxon>Craniata</taxon>
        <taxon>Vertebrata</taxon>
        <taxon>Euteleostomi</taxon>
        <taxon>Archelosauria</taxon>
        <taxon>Archosauria</taxon>
        <taxon>Dinosauria</taxon>
        <taxon>Saurischia</taxon>
        <taxon>Theropoda</taxon>
        <taxon>Coelurosauria</taxon>
        <taxon>Aves</taxon>
        <taxon>Neognathae</taxon>
        <taxon>Neoaves</taxon>
        <taxon>Aequornithes</taxon>
        <taxon>Suliformes</taxon>
        <taxon>Fregatidae</taxon>
        <taxon>Fregata</taxon>
    </lineage>
</organism>
<evidence type="ECO:0000313" key="3">
    <source>
        <dbReference type="EMBL" id="NWH46757.1"/>
    </source>
</evidence>
<feature type="domain" description="MROH2B-like HEAT-repeats" evidence="2">
    <location>
        <begin position="146"/>
        <end position="486"/>
    </location>
</feature>
<proteinExistence type="predicted"/>
<comment type="caution">
    <text evidence="3">The sequence shown here is derived from an EMBL/GenBank/DDBJ whole genome shotgun (WGS) entry which is preliminary data.</text>
</comment>
<dbReference type="PANTHER" id="PTHR23120">
    <property type="entry name" value="MAESTRO-RELATED HEAT DOMAIN-CONTAINING"/>
    <property type="match status" value="1"/>
</dbReference>
<dbReference type="GO" id="GO:0005737">
    <property type="term" value="C:cytoplasm"/>
    <property type="evidence" value="ECO:0007669"/>
    <property type="project" value="TreeGrafter"/>
</dbReference>
<dbReference type="SUPFAM" id="SSF48371">
    <property type="entry name" value="ARM repeat"/>
    <property type="match status" value="1"/>
</dbReference>
<dbReference type="InterPro" id="IPR016024">
    <property type="entry name" value="ARM-type_fold"/>
</dbReference>
<reference evidence="3" key="1">
    <citation type="submission" date="2019-09" db="EMBL/GenBank/DDBJ databases">
        <title>Bird 10,000 Genomes (B10K) Project - Family phase.</title>
        <authorList>
            <person name="Zhang G."/>
        </authorList>
    </citation>
    <scope>NUCLEOTIDE SEQUENCE</scope>
    <source>
        <strain evidence="3">B10K-DU-002-48</strain>
        <tissue evidence="3">Muscle</tissue>
    </source>
</reference>
<protein>
    <submittedName>
        <fullName evidence="3">MRO2A protein</fullName>
    </submittedName>
</protein>
<name>A0A850VQV9_FREMA</name>